<keyword evidence="5" id="KW-0413">Isomerase</keyword>
<evidence type="ECO:0000313" key="7">
    <source>
        <dbReference type="Proteomes" id="UP000054466"/>
    </source>
</evidence>
<evidence type="ECO:0000256" key="2">
    <source>
        <dbReference type="ARBA" id="ARBA00005005"/>
    </source>
</evidence>
<dbReference type="VEuPathDB" id="FungiDB:PV07_03326"/>
<evidence type="ECO:0000256" key="4">
    <source>
        <dbReference type="ARBA" id="ARBA00023140"/>
    </source>
</evidence>
<dbReference type="Proteomes" id="UP000054466">
    <property type="component" value="Unassembled WGS sequence"/>
</dbReference>
<dbReference type="GO" id="GO:0005782">
    <property type="term" value="C:peroxisomal matrix"/>
    <property type="evidence" value="ECO:0007669"/>
    <property type="project" value="TreeGrafter"/>
</dbReference>
<dbReference type="GO" id="GO:0004165">
    <property type="term" value="F:delta(3)-delta(2)-enoyl-CoA isomerase activity"/>
    <property type="evidence" value="ECO:0007669"/>
    <property type="project" value="UniProtKB-ARBA"/>
</dbReference>
<dbReference type="GO" id="GO:0006635">
    <property type="term" value="P:fatty acid beta-oxidation"/>
    <property type="evidence" value="ECO:0007669"/>
    <property type="project" value="TreeGrafter"/>
</dbReference>
<evidence type="ECO:0000256" key="1">
    <source>
        <dbReference type="ARBA" id="ARBA00004275"/>
    </source>
</evidence>
<dbReference type="OrthoDB" id="448450at2759"/>
<dbReference type="SUPFAM" id="SSF52096">
    <property type="entry name" value="ClpP/crotonase"/>
    <property type="match status" value="1"/>
</dbReference>
<evidence type="ECO:0000313" key="6">
    <source>
        <dbReference type="EMBL" id="KIW31726.1"/>
    </source>
</evidence>
<dbReference type="InterPro" id="IPR001753">
    <property type="entry name" value="Enoyl-CoA_hydra/iso"/>
</dbReference>
<evidence type="ECO:0008006" key="8">
    <source>
        <dbReference type="Google" id="ProtNLM"/>
    </source>
</evidence>
<sequence>MSEDDTAVVSYSVQGKFAIVTLNNPKRLNALTTPQFARLAGIMTEIDGLDQVLVTVLTGVGRFFSAGANLASREPQTDPDTGRHWLQTYVARNIFLTDAFSTHSKIIVAALNGPAVGGGAAVAAFADFAYATPLTYLLTPFASLGLVAEVGTSYTLVQKLGISLANEALLVGRKISSAELVRCGFVNKIIPADGEMFLPAVMKELNDQFGHHLNLESVLCIKALINRPSRKARDMQNVSEVFAVWRRLTLGVFDREVDRMQSGQKRHKM</sequence>
<gene>
    <name evidence="6" type="ORF">PV07_03326</name>
</gene>
<dbReference type="Pfam" id="PF00378">
    <property type="entry name" value="ECH_1"/>
    <property type="match status" value="1"/>
</dbReference>
<accession>A0A0D1ZUC6</accession>
<dbReference type="STRING" id="569365.A0A0D1ZUC6"/>
<dbReference type="PANTHER" id="PTHR43684">
    <property type="match status" value="1"/>
</dbReference>
<organism evidence="6 7">
    <name type="scientific">Cladophialophora immunda</name>
    <dbReference type="NCBI Taxonomy" id="569365"/>
    <lineage>
        <taxon>Eukaryota</taxon>
        <taxon>Fungi</taxon>
        <taxon>Dikarya</taxon>
        <taxon>Ascomycota</taxon>
        <taxon>Pezizomycotina</taxon>
        <taxon>Eurotiomycetes</taxon>
        <taxon>Chaetothyriomycetidae</taxon>
        <taxon>Chaetothyriales</taxon>
        <taxon>Herpotrichiellaceae</taxon>
        <taxon>Cladophialophora</taxon>
    </lineage>
</organism>
<keyword evidence="4" id="KW-0576">Peroxisome</keyword>
<evidence type="ECO:0000256" key="5">
    <source>
        <dbReference type="ARBA" id="ARBA00023235"/>
    </source>
</evidence>
<dbReference type="CDD" id="cd06558">
    <property type="entry name" value="crotonase-like"/>
    <property type="match status" value="1"/>
</dbReference>
<dbReference type="HOGENOM" id="CLU_009834_6_2_1"/>
<dbReference type="PANTHER" id="PTHR43684:SF1">
    <property type="entry name" value="ENOYL-COA DELTA ISOMERASE 2"/>
    <property type="match status" value="1"/>
</dbReference>
<comment type="pathway">
    <text evidence="2">Lipid metabolism; fatty acid beta-oxidation.</text>
</comment>
<keyword evidence="7" id="KW-1185">Reference proteome</keyword>
<dbReference type="InterPro" id="IPR029045">
    <property type="entry name" value="ClpP/crotonase-like_dom_sf"/>
</dbReference>
<comment type="subcellular location">
    <subcellularLocation>
        <location evidence="1">Peroxisome</location>
    </subcellularLocation>
</comment>
<dbReference type="FunFam" id="3.90.226.10:FF:000048">
    <property type="entry name" value="3,2-trans-enoyl-CoA isomerase"/>
    <property type="match status" value="1"/>
</dbReference>
<dbReference type="InterPro" id="IPR051053">
    <property type="entry name" value="ECH/Chromodomain_protein"/>
</dbReference>
<comment type="similarity">
    <text evidence="3">Belongs to the enoyl-CoA hydratase/isomerase family.</text>
</comment>
<protein>
    <recommendedName>
        <fullName evidence="8">Enoyl-CoA hydratase</fullName>
    </recommendedName>
</protein>
<dbReference type="AlphaFoldDB" id="A0A0D1ZUC6"/>
<dbReference type="EMBL" id="KN847041">
    <property type="protein sequence ID" value="KIW31726.1"/>
    <property type="molecule type" value="Genomic_DNA"/>
</dbReference>
<evidence type="ECO:0000256" key="3">
    <source>
        <dbReference type="ARBA" id="ARBA00005254"/>
    </source>
</evidence>
<reference evidence="6 7" key="1">
    <citation type="submission" date="2015-01" db="EMBL/GenBank/DDBJ databases">
        <title>The Genome Sequence of Cladophialophora immunda CBS83496.</title>
        <authorList>
            <consortium name="The Broad Institute Genomics Platform"/>
            <person name="Cuomo C."/>
            <person name="de Hoog S."/>
            <person name="Gorbushina A."/>
            <person name="Stielow B."/>
            <person name="Teixiera M."/>
            <person name="Abouelleil A."/>
            <person name="Chapman S.B."/>
            <person name="Priest M."/>
            <person name="Young S.K."/>
            <person name="Wortman J."/>
            <person name="Nusbaum C."/>
            <person name="Birren B."/>
        </authorList>
    </citation>
    <scope>NUCLEOTIDE SEQUENCE [LARGE SCALE GENOMIC DNA]</scope>
    <source>
        <strain evidence="6 7">CBS 83496</strain>
    </source>
</reference>
<dbReference type="RefSeq" id="XP_016251942.1">
    <property type="nucleotide sequence ID" value="XM_016390040.1"/>
</dbReference>
<proteinExistence type="inferred from homology"/>
<dbReference type="GeneID" id="27342520"/>
<dbReference type="Gene3D" id="3.90.226.10">
    <property type="entry name" value="2-enoyl-CoA Hydratase, Chain A, domain 1"/>
    <property type="match status" value="1"/>
</dbReference>
<name>A0A0D1ZUC6_9EURO</name>